<dbReference type="RefSeq" id="WP_035584585.1">
    <property type="nucleotide sequence ID" value="NZ_AP031442.1"/>
</dbReference>
<reference evidence="4 5" key="1">
    <citation type="journal article" date="2018" name="Elife">
        <title>Discovery and characterization of a prevalent human gut bacterial enzyme sufficient for the inactivation of a family of plant toxins.</title>
        <authorList>
            <person name="Koppel N."/>
            <person name="Bisanz J.E."/>
            <person name="Pandelia M.E."/>
            <person name="Turnbaugh P.J."/>
            <person name="Balskus E.P."/>
        </authorList>
    </citation>
    <scope>NUCLEOTIDE SEQUENCE [LARGE SCALE GENOMIC DNA]</scope>
    <source>
        <strain evidence="3 5">FAA1-1-60AUCSF</strain>
        <strain evidence="2 4">MR1 #12</strain>
    </source>
</reference>
<sequence>MSKNKEESLHELMAGMKPRGKEPRNAGVLDSWIDHAEADFGIAASGRVRWLIASTVITAMLQQVVDDDNACRFSLKGGTLLQHVFGLASRATKDIDGIVRGDLDEFLELMDERFVSGNWGPFEFARSEIEQIRVPGKSICPRRFVVTVSLRNKTWRKIKVEVSPDEGMAGSAQEPFAAPSLEGFGIPTPEKLVGMAMCYQAAQKIHAATDPHDPDKGYRNNRPRDLVDLVLIKQLSDSTGHPSKSDIKRAVVDIFEARAKEAVKADREPRVWPTKVVVYPHWANDYLAAAQAVDLRMSAEEAAEVVNAWLLELDGA</sequence>
<dbReference type="AlphaFoldDB" id="A0A369MYX4"/>
<dbReference type="EMBL" id="PPTY01000008">
    <property type="protein sequence ID" value="RDB86384.1"/>
    <property type="molecule type" value="Genomic_DNA"/>
</dbReference>
<evidence type="ECO:0000313" key="6">
    <source>
        <dbReference type="Proteomes" id="UP000436429"/>
    </source>
</evidence>
<evidence type="ECO:0000313" key="3">
    <source>
        <dbReference type="EMBL" id="RDB86384.1"/>
    </source>
</evidence>
<dbReference type="Proteomes" id="UP000436429">
    <property type="component" value="Unassembled WGS sequence"/>
</dbReference>
<dbReference type="Pfam" id="PF08843">
    <property type="entry name" value="AbiEii"/>
    <property type="match status" value="1"/>
</dbReference>
<evidence type="ECO:0000313" key="5">
    <source>
        <dbReference type="Proteomes" id="UP000253857"/>
    </source>
</evidence>
<comment type="caution">
    <text evidence="2">The sequence shown here is derived from an EMBL/GenBank/DDBJ whole genome shotgun (WGS) entry which is preliminary data.</text>
</comment>
<protein>
    <recommendedName>
        <fullName evidence="7">Nucleotidyl transferase AbiEii/AbiGii toxin family protein</fullName>
    </recommendedName>
</protein>
<evidence type="ECO:0008006" key="7">
    <source>
        <dbReference type="Google" id="ProtNLM"/>
    </source>
</evidence>
<reference evidence="1 6" key="2">
    <citation type="submission" date="2019-11" db="EMBL/GenBank/DDBJ databases">
        <title>Whole genome shotgun sequencing (WGS) data from Adlercreutzia equolifaciens ResAG-91, Eggerthella lenta MRI-F36, MRI-F37, MRI-F40, ResAG-49, ResAG-88, ResAG-121, ResAG-145, and Gordonibacter sp. ResAG-5, ResAG-26, ResAG-43, ResAG-50, ResAG-59.</title>
        <authorList>
            <person name="Stoll D.A."/>
            <person name="Danylec N."/>
            <person name="Franz C.M.A.P."/>
            <person name="Huch M."/>
        </authorList>
    </citation>
    <scope>NUCLEOTIDE SEQUENCE [LARGE SCALE GENOMIC DNA]</scope>
    <source>
        <strain evidence="1 6">ResAG-88</strain>
    </source>
</reference>
<name>A0A369MYX4_EGGLN</name>
<dbReference type="EMBL" id="PPTX01000002">
    <property type="protein sequence ID" value="RDB81505.1"/>
    <property type="molecule type" value="Genomic_DNA"/>
</dbReference>
<accession>A0A369MYX4</accession>
<dbReference type="Proteomes" id="UP000253857">
    <property type="component" value="Unassembled WGS sequence"/>
</dbReference>
<evidence type="ECO:0000313" key="2">
    <source>
        <dbReference type="EMBL" id="RDB81505.1"/>
    </source>
</evidence>
<organism evidence="2 4">
    <name type="scientific">Eggerthella lenta</name>
    <name type="common">Eubacterium lentum</name>
    <dbReference type="NCBI Taxonomy" id="84112"/>
    <lineage>
        <taxon>Bacteria</taxon>
        <taxon>Bacillati</taxon>
        <taxon>Actinomycetota</taxon>
        <taxon>Coriobacteriia</taxon>
        <taxon>Eggerthellales</taxon>
        <taxon>Eggerthellaceae</taxon>
        <taxon>Eggerthella</taxon>
    </lineage>
</organism>
<dbReference type="EMBL" id="WPOM01000002">
    <property type="protein sequence ID" value="MVN31805.1"/>
    <property type="molecule type" value="Genomic_DNA"/>
</dbReference>
<dbReference type="Proteomes" id="UP000253752">
    <property type="component" value="Unassembled WGS sequence"/>
</dbReference>
<dbReference type="InterPro" id="IPR014942">
    <property type="entry name" value="AbiEii"/>
</dbReference>
<evidence type="ECO:0000313" key="1">
    <source>
        <dbReference type="EMBL" id="MVN31805.1"/>
    </source>
</evidence>
<proteinExistence type="predicted"/>
<evidence type="ECO:0000313" key="4">
    <source>
        <dbReference type="Proteomes" id="UP000253752"/>
    </source>
</evidence>
<gene>
    <name evidence="3" type="ORF">C1871_06770</name>
    <name evidence="2" type="ORF">C1872_02195</name>
    <name evidence="1" type="ORF">GO726_01240</name>
</gene>